<dbReference type="PANTHER" id="PTHR47808">
    <property type="entry name" value="INNER NUCLEAR MEMBRANE PROTEIN HEH2-RELATED"/>
    <property type="match status" value="1"/>
</dbReference>
<dbReference type="Proteomes" id="UP000243579">
    <property type="component" value="Unassembled WGS sequence"/>
</dbReference>
<dbReference type="GO" id="GO:0005637">
    <property type="term" value="C:nuclear inner membrane"/>
    <property type="evidence" value="ECO:0007669"/>
    <property type="project" value="InterPro"/>
</dbReference>
<keyword evidence="10" id="KW-1185">Reference proteome</keyword>
<protein>
    <recommendedName>
        <fullName evidence="8">Man1/Src1-like C-terminal domain-containing protein</fullName>
    </recommendedName>
</protein>
<feature type="compositionally biased region" description="Basic and acidic residues" evidence="6">
    <location>
        <begin position="112"/>
        <end position="132"/>
    </location>
</feature>
<evidence type="ECO:0000313" key="10">
    <source>
        <dbReference type="Proteomes" id="UP000243579"/>
    </source>
</evidence>
<keyword evidence="4 7" id="KW-0472">Membrane</keyword>
<sequence length="612" mass="65844">MAKDAANVKPRKRSKKIATSVPKDTDVNVSVPKKRTPVKSPAKTETIVIDGDESDGSGTKKPVKSFFAVEPIATEPSAAVPKENPDFLSPVSKLHRAQEIAAKEQEERIKAAVDKRANEARQRAAKRKEMATKAETGTLSKVAKTNSVDAADTDDIVEPSATVTVKAATHTIGSTSIVAEKRMKPVQNEGESGTAYALRAAHLAKEERKKIAATKATIPEPVAAPEVSPEEPVPEASPTVPVEVSAVPTPSTDDIYETPEFVVRNAPVEAYRSVSAPTFPDVMHVVPEALAPVEPTTALVRSVPARKAPSGPRVWAYTGVLVAAAAAVLLEPVLNCRACPPQGVCTDGALVDCAETFVALDGECKEAAVVPRDSALMAVMLQDVWRGEASSVFCAAPIAERLAAVDPLRVVQELHLPSSVAVSTEALRQHLRQDSVWKSVGPKNFNLAFTKALKRLGKDADAAAIDLSIADASLVCQATTFALQYFTSVVLVLLIIVLAVYVVLDNQQAAADEEMLLHMFSVVQEELITYSETHTDDADRGYPIHYLRDHVADIMQLTPAQKHRHVTTLWNRLRLVVQGDARIDERVVTRGPNDATVVVWEWIGAKQAEPSA</sequence>
<dbReference type="AlphaFoldDB" id="A0A1V9Z761"/>
<dbReference type="OrthoDB" id="78389at2759"/>
<dbReference type="GO" id="GO:0034399">
    <property type="term" value="C:nuclear periphery"/>
    <property type="evidence" value="ECO:0007669"/>
    <property type="project" value="TreeGrafter"/>
</dbReference>
<keyword evidence="3 7" id="KW-1133">Transmembrane helix</keyword>
<comment type="subcellular location">
    <subcellularLocation>
        <location evidence="1">Nucleus membrane</location>
    </subcellularLocation>
</comment>
<dbReference type="GO" id="GO:0071763">
    <property type="term" value="P:nuclear membrane organization"/>
    <property type="evidence" value="ECO:0007669"/>
    <property type="project" value="TreeGrafter"/>
</dbReference>
<dbReference type="Pfam" id="PF09402">
    <property type="entry name" value="MSC"/>
    <property type="match status" value="1"/>
</dbReference>
<feature type="region of interest" description="Disordered" evidence="6">
    <location>
        <begin position="1"/>
        <end position="62"/>
    </location>
</feature>
<comment type="caution">
    <text evidence="9">The sequence shown here is derived from an EMBL/GenBank/DDBJ whole genome shotgun (WGS) entry which is preliminary data.</text>
</comment>
<evidence type="ECO:0000256" key="1">
    <source>
        <dbReference type="ARBA" id="ARBA00004126"/>
    </source>
</evidence>
<evidence type="ECO:0000256" key="5">
    <source>
        <dbReference type="ARBA" id="ARBA00023242"/>
    </source>
</evidence>
<name>A0A1V9Z761_ACHHY</name>
<reference evidence="9 10" key="1">
    <citation type="journal article" date="2014" name="Genome Biol. Evol.">
        <title>The secreted proteins of Achlya hypogyna and Thraustotheca clavata identify the ancestral oomycete secretome and reveal gene acquisitions by horizontal gene transfer.</title>
        <authorList>
            <person name="Misner I."/>
            <person name="Blouin N."/>
            <person name="Leonard G."/>
            <person name="Richards T.A."/>
            <person name="Lane C.E."/>
        </authorList>
    </citation>
    <scope>NUCLEOTIDE SEQUENCE [LARGE SCALE GENOMIC DNA]</scope>
    <source>
        <strain evidence="9 10">ATCC 48635</strain>
    </source>
</reference>
<keyword evidence="2 7" id="KW-0812">Transmembrane</keyword>
<evidence type="ECO:0000256" key="3">
    <source>
        <dbReference type="ARBA" id="ARBA00022989"/>
    </source>
</evidence>
<organism evidence="9 10">
    <name type="scientific">Achlya hypogyna</name>
    <name type="common">Oomycete</name>
    <name type="synonym">Protoachlya hypogyna</name>
    <dbReference type="NCBI Taxonomy" id="1202772"/>
    <lineage>
        <taxon>Eukaryota</taxon>
        <taxon>Sar</taxon>
        <taxon>Stramenopiles</taxon>
        <taxon>Oomycota</taxon>
        <taxon>Saprolegniomycetes</taxon>
        <taxon>Saprolegniales</taxon>
        <taxon>Achlyaceae</taxon>
        <taxon>Achlya</taxon>
    </lineage>
</organism>
<dbReference type="PANTHER" id="PTHR47808:SF2">
    <property type="entry name" value="LEM DOMAIN-CONTAINING PROTEIN 2"/>
    <property type="match status" value="1"/>
</dbReference>
<evidence type="ECO:0000256" key="7">
    <source>
        <dbReference type="SAM" id="Phobius"/>
    </source>
</evidence>
<proteinExistence type="predicted"/>
<gene>
    <name evidence="9" type="ORF">ACHHYP_02208</name>
</gene>
<evidence type="ECO:0000256" key="2">
    <source>
        <dbReference type="ARBA" id="ARBA00022692"/>
    </source>
</evidence>
<dbReference type="InterPro" id="IPR044780">
    <property type="entry name" value="Heh2/Src1"/>
</dbReference>
<dbReference type="GO" id="GO:0003682">
    <property type="term" value="F:chromatin binding"/>
    <property type="evidence" value="ECO:0007669"/>
    <property type="project" value="InterPro"/>
</dbReference>
<evidence type="ECO:0000259" key="8">
    <source>
        <dbReference type="Pfam" id="PF09402"/>
    </source>
</evidence>
<evidence type="ECO:0000313" key="9">
    <source>
        <dbReference type="EMBL" id="OQR93844.1"/>
    </source>
</evidence>
<feature type="domain" description="Man1/Src1-like C-terminal" evidence="8">
    <location>
        <begin position="325"/>
        <end position="604"/>
    </location>
</feature>
<accession>A0A1V9Z761</accession>
<keyword evidence="5" id="KW-0539">Nucleus</keyword>
<evidence type="ECO:0000256" key="4">
    <source>
        <dbReference type="ARBA" id="ARBA00023136"/>
    </source>
</evidence>
<evidence type="ECO:0000256" key="6">
    <source>
        <dbReference type="SAM" id="MobiDB-lite"/>
    </source>
</evidence>
<dbReference type="GO" id="GO:0005783">
    <property type="term" value="C:endoplasmic reticulum"/>
    <property type="evidence" value="ECO:0007669"/>
    <property type="project" value="TreeGrafter"/>
</dbReference>
<feature type="region of interest" description="Disordered" evidence="6">
    <location>
        <begin position="112"/>
        <end position="138"/>
    </location>
</feature>
<dbReference type="EMBL" id="JNBR01000393">
    <property type="protein sequence ID" value="OQR93844.1"/>
    <property type="molecule type" value="Genomic_DNA"/>
</dbReference>
<feature type="transmembrane region" description="Helical" evidence="7">
    <location>
        <begin position="482"/>
        <end position="504"/>
    </location>
</feature>
<dbReference type="InterPro" id="IPR018996">
    <property type="entry name" value="Man1/Src1-like_C"/>
</dbReference>